<dbReference type="GO" id="GO:0016740">
    <property type="term" value="F:transferase activity"/>
    <property type="evidence" value="ECO:0007669"/>
    <property type="project" value="UniProtKB-KW"/>
</dbReference>
<evidence type="ECO:0000256" key="7">
    <source>
        <dbReference type="SAM" id="Phobius"/>
    </source>
</evidence>
<evidence type="ECO:0000256" key="5">
    <source>
        <dbReference type="ARBA" id="ARBA00023316"/>
    </source>
</evidence>
<dbReference type="PROSITE" id="PS52029">
    <property type="entry name" value="LD_TPASE"/>
    <property type="match status" value="1"/>
</dbReference>
<keyword evidence="7" id="KW-0812">Transmembrane</keyword>
<dbReference type="OrthoDB" id="3176960at2"/>
<evidence type="ECO:0000259" key="8">
    <source>
        <dbReference type="PROSITE" id="PS52029"/>
    </source>
</evidence>
<dbReference type="InterPro" id="IPR038054">
    <property type="entry name" value="LD_TPept-like_central_sf"/>
</dbReference>
<feature type="active site" description="Proton donor/acceptor" evidence="6">
    <location>
        <position position="433"/>
    </location>
</feature>
<dbReference type="SUPFAM" id="SSF141523">
    <property type="entry name" value="L,D-transpeptidase catalytic domain-like"/>
    <property type="match status" value="1"/>
</dbReference>
<dbReference type="AlphaFoldDB" id="A0A4Q2K595"/>
<dbReference type="SUPFAM" id="SSF143985">
    <property type="entry name" value="L,D-transpeptidase pre-catalytic domain-like"/>
    <property type="match status" value="1"/>
</dbReference>
<feature type="domain" description="L,D-TPase catalytic" evidence="8">
    <location>
        <begin position="351"/>
        <end position="482"/>
    </location>
</feature>
<dbReference type="InterPro" id="IPR038063">
    <property type="entry name" value="Transpep_catalytic_dom"/>
</dbReference>
<keyword evidence="7" id="KW-0472">Membrane</keyword>
<keyword evidence="7" id="KW-1133">Transmembrane helix</keyword>
<dbReference type="Proteomes" id="UP000293345">
    <property type="component" value="Unassembled WGS sequence"/>
</dbReference>
<protein>
    <recommendedName>
        <fullName evidence="8">L,D-TPase catalytic domain-containing protein</fullName>
    </recommendedName>
</protein>
<proteinExistence type="predicted"/>
<feature type="transmembrane region" description="Helical" evidence="7">
    <location>
        <begin position="16"/>
        <end position="39"/>
    </location>
</feature>
<keyword evidence="10" id="KW-1185">Reference proteome</keyword>
<dbReference type="UniPathway" id="UPA00219"/>
<dbReference type="GO" id="GO:0071972">
    <property type="term" value="F:peptidoglycan L,D-transpeptidase activity"/>
    <property type="evidence" value="ECO:0007669"/>
    <property type="project" value="TreeGrafter"/>
</dbReference>
<dbReference type="Pfam" id="PF12229">
    <property type="entry name" value="PG_binding_4"/>
    <property type="match status" value="1"/>
</dbReference>
<dbReference type="GO" id="GO:0018104">
    <property type="term" value="P:peptidoglycan-protein cross-linking"/>
    <property type="evidence" value="ECO:0007669"/>
    <property type="project" value="TreeGrafter"/>
</dbReference>
<comment type="caution">
    <text evidence="9">The sequence shown here is derived from an EMBL/GenBank/DDBJ whole genome shotgun (WGS) entry which is preliminary data.</text>
</comment>
<dbReference type="CDD" id="cd16913">
    <property type="entry name" value="YkuD_like"/>
    <property type="match status" value="1"/>
</dbReference>
<keyword evidence="2" id="KW-0808">Transferase</keyword>
<dbReference type="PANTHER" id="PTHR30582:SF33">
    <property type="entry name" value="EXPORTED PROTEIN"/>
    <property type="match status" value="1"/>
</dbReference>
<dbReference type="EMBL" id="SDPW01000001">
    <property type="protein sequence ID" value="RXZ55043.1"/>
    <property type="molecule type" value="Genomic_DNA"/>
</dbReference>
<dbReference type="InterPro" id="IPR005490">
    <property type="entry name" value="LD_TPept_cat_dom"/>
</dbReference>
<keyword evidence="4 6" id="KW-0573">Peptidoglycan synthesis</keyword>
<comment type="pathway">
    <text evidence="1 6">Cell wall biogenesis; peptidoglycan biosynthesis.</text>
</comment>
<evidence type="ECO:0000256" key="6">
    <source>
        <dbReference type="PROSITE-ProRule" id="PRU01373"/>
    </source>
</evidence>
<evidence type="ECO:0000256" key="2">
    <source>
        <dbReference type="ARBA" id="ARBA00022679"/>
    </source>
</evidence>
<dbReference type="InterPro" id="IPR022029">
    <property type="entry name" value="YoaR-like_PG-bd"/>
</dbReference>
<keyword evidence="5 6" id="KW-0961">Cell wall biogenesis/degradation</keyword>
<dbReference type="InterPro" id="IPR050979">
    <property type="entry name" value="LD-transpeptidase"/>
</dbReference>
<evidence type="ECO:0000313" key="10">
    <source>
        <dbReference type="Proteomes" id="UP000293345"/>
    </source>
</evidence>
<evidence type="ECO:0000256" key="3">
    <source>
        <dbReference type="ARBA" id="ARBA00022960"/>
    </source>
</evidence>
<dbReference type="Gene3D" id="2.40.440.10">
    <property type="entry name" value="L,D-transpeptidase catalytic domain-like"/>
    <property type="match status" value="1"/>
</dbReference>
<sequence length="483" mass="51878">MPPVGNGRPKKKVGRVLGITFGVVIALLAIAYCGVALFFGCHFMPNSVIGNLDTSLMSSAEAKSALTSKVKDYELSIKGDGFSLTVSAKDAGIAFDADEVVEDALSQTNEWLWPVELTRAHDATASMVSSYNDAGLEQVVTQAVDAFNATAKQPVDAAVSFDAKLGKFAVSKESVGTAIDSAKVIAAADAALVDLTPKVTLTNSDLLQPTVLSSDPRLQQAADKANTMIGADITLTMAKSVAAEVNATLISQWIVLDENLDATLDRDAMTSWIDELGNQCDTVGSTRTYTRVDGKVCTVSGGTYGWEIDHDGLMDLVTDGVDNGLVETVEVPYVRSCEVYNGVGGRDWGNRYIDVDLTEQHAYMYDDSGKVVWESGVVTGIPDEKKSTPEGVYVINLKKTDETLHTLQDDGVTYKDTVVKYWMPFVGNTVGLHDAWWQPDSAFEDPEAYANGYGSHGCVNLPSDKAAELYDLVQLADVVVVHR</sequence>
<evidence type="ECO:0000256" key="4">
    <source>
        <dbReference type="ARBA" id="ARBA00022984"/>
    </source>
</evidence>
<dbReference type="GO" id="GO:0005576">
    <property type="term" value="C:extracellular region"/>
    <property type="evidence" value="ECO:0007669"/>
    <property type="project" value="TreeGrafter"/>
</dbReference>
<reference evidence="9 10" key="1">
    <citation type="submission" date="2019-01" db="EMBL/GenBank/DDBJ databases">
        <title>Senegalimassilia sp. nov. KGMB04484 isolated human feces.</title>
        <authorList>
            <person name="Han K.-I."/>
            <person name="Kim J.-S."/>
            <person name="Lee K.C."/>
            <person name="Suh M.K."/>
            <person name="Eom M.K."/>
            <person name="Lee J.H."/>
            <person name="Park S.-H."/>
            <person name="Kang S.W."/>
            <person name="Park J.-E."/>
            <person name="Oh B.S."/>
            <person name="Yu S.Y."/>
            <person name="Choi S.-H."/>
            <person name="Lee D.H."/>
            <person name="Yoon H."/>
            <person name="Kim B.-Y."/>
            <person name="Lee J.H."/>
            <person name="Lee J.-S."/>
        </authorList>
    </citation>
    <scope>NUCLEOTIDE SEQUENCE [LARGE SCALE GENOMIC DNA]</scope>
    <source>
        <strain evidence="9 10">KGMB04484</strain>
    </source>
</reference>
<keyword evidence="3 6" id="KW-0133">Cell shape</keyword>
<dbReference type="GO" id="GO:0008360">
    <property type="term" value="P:regulation of cell shape"/>
    <property type="evidence" value="ECO:0007669"/>
    <property type="project" value="UniProtKB-UniRule"/>
</dbReference>
<dbReference type="GO" id="GO:0071555">
    <property type="term" value="P:cell wall organization"/>
    <property type="evidence" value="ECO:0007669"/>
    <property type="project" value="UniProtKB-UniRule"/>
</dbReference>
<evidence type="ECO:0000256" key="1">
    <source>
        <dbReference type="ARBA" id="ARBA00004752"/>
    </source>
</evidence>
<organism evidence="9 10">
    <name type="scientific">Senegalimassilia faecalis</name>
    <dbReference type="NCBI Taxonomy" id="2509433"/>
    <lineage>
        <taxon>Bacteria</taxon>
        <taxon>Bacillati</taxon>
        <taxon>Actinomycetota</taxon>
        <taxon>Coriobacteriia</taxon>
        <taxon>Coriobacteriales</taxon>
        <taxon>Coriobacteriaceae</taxon>
        <taxon>Senegalimassilia</taxon>
    </lineage>
</organism>
<gene>
    <name evidence="9" type="ORF">ET524_01090</name>
</gene>
<dbReference type="Pfam" id="PF03734">
    <property type="entry name" value="YkuD"/>
    <property type="match status" value="1"/>
</dbReference>
<dbReference type="Gene3D" id="3.10.20.800">
    <property type="match status" value="1"/>
</dbReference>
<name>A0A4Q2K595_9ACTN</name>
<dbReference type="PANTHER" id="PTHR30582">
    <property type="entry name" value="L,D-TRANSPEPTIDASE"/>
    <property type="match status" value="1"/>
</dbReference>
<feature type="active site" description="Nucleophile" evidence="6">
    <location>
        <position position="458"/>
    </location>
</feature>
<accession>A0A4Q2K595</accession>
<evidence type="ECO:0000313" key="9">
    <source>
        <dbReference type="EMBL" id="RXZ55043.1"/>
    </source>
</evidence>